<dbReference type="RefSeq" id="WP_189377532.1">
    <property type="nucleotide sequence ID" value="NZ_BNAH01000004.1"/>
</dbReference>
<name>A0ABQ3IN03_9GAMM</name>
<evidence type="ECO:0000256" key="1">
    <source>
        <dbReference type="SAM" id="SignalP"/>
    </source>
</evidence>
<proteinExistence type="predicted"/>
<dbReference type="NCBIfam" id="TIGR02595">
    <property type="entry name" value="PEP_CTERM"/>
    <property type="match status" value="1"/>
</dbReference>
<dbReference type="EMBL" id="BNAH01000004">
    <property type="protein sequence ID" value="GHE84363.1"/>
    <property type="molecule type" value="Genomic_DNA"/>
</dbReference>
<sequence length="193" mass="20921">MLKKILCSALFISQVLLSHNSFAGLIELEVDQSSYQVNDTVTAKIIVSDFSHLLSAAYTELVFDDNAISLIDWQFSNVFDDGLGSYQYADDSGIGTLFLEDYADIFADIATLTAQQGTSFVFATVQFKLLSEGLFQLGFNSDNSGLLSIDNDFVQTSYAGAIINVGPVTSVPEPSTLILMFLGAIGLVTLRKN</sequence>
<organism evidence="3 4">
    <name type="scientific">Thalassotalea profundi</name>
    <dbReference type="NCBI Taxonomy" id="2036687"/>
    <lineage>
        <taxon>Bacteria</taxon>
        <taxon>Pseudomonadati</taxon>
        <taxon>Pseudomonadota</taxon>
        <taxon>Gammaproteobacteria</taxon>
        <taxon>Alteromonadales</taxon>
        <taxon>Colwelliaceae</taxon>
        <taxon>Thalassotalea</taxon>
    </lineage>
</organism>
<evidence type="ECO:0000259" key="2">
    <source>
        <dbReference type="Pfam" id="PF07589"/>
    </source>
</evidence>
<evidence type="ECO:0000313" key="3">
    <source>
        <dbReference type="EMBL" id="GHE84363.1"/>
    </source>
</evidence>
<protein>
    <recommendedName>
        <fullName evidence="2">Ice-binding protein C-terminal domain-containing protein</fullName>
    </recommendedName>
</protein>
<dbReference type="Pfam" id="PF07589">
    <property type="entry name" value="PEP-CTERM"/>
    <property type="match status" value="1"/>
</dbReference>
<keyword evidence="1" id="KW-0732">Signal</keyword>
<gene>
    <name evidence="3" type="ORF">GCM10011501_11310</name>
</gene>
<feature type="chain" id="PRO_5045866456" description="Ice-binding protein C-terminal domain-containing protein" evidence="1">
    <location>
        <begin position="24"/>
        <end position="193"/>
    </location>
</feature>
<accession>A0ABQ3IN03</accession>
<dbReference type="Proteomes" id="UP000626370">
    <property type="component" value="Unassembled WGS sequence"/>
</dbReference>
<dbReference type="SUPFAM" id="SSF49384">
    <property type="entry name" value="Carbohydrate-binding domain"/>
    <property type="match status" value="1"/>
</dbReference>
<dbReference type="Gene3D" id="2.60.40.680">
    <property type="match status" value="1"/>
</dbReference>
<feature type="signal peptide" evidence="1">
    <location>
        <begin position="1"/>
        <end position="23"/>
    </location>
</feature>
<evidence type="ECO:0000313" key="4">
    <source>
        <dbReference type="Proteomes" id="UP000626370"/>
    </source>
</evidence>
<feature type="domain" description="Ice-binding protein C-terminal" evidence="2">
    <location>
        <begin position="170"/>
        <end position="192"/>
    </location>
</feature>
<dbReference type="InterPro" id="IPR008965">
    <property type="entry name" value="CBM2/CBM3_carb-bd_dom_sf"/>
</dbReference>
<comment type="caution">
    <text evidence="3">The sequence shown here is derived from an EMBL/GenBank/DDBJ whole genome shotgun (WGS) entry which is preliminary data.</text>
</comment>
<keyword evidence="4" id="KW-1185">Reference proteome</keyword>
<dbReference type="InterPro" id="IPR013424">
    <property type="entry name" value="Ice-binding_C"/>
</dbReference>
<reference evidence="4" key="1">
    <citation type="journal article" date="2019" name="Int. J. Syst. Evol. Microbiol.">
        <title>The Global Catalogue of Microorganisms (GCM) 10K type strain sequencing project: providing services to taxonomists for standard genome sequencing and annotation.</title>
        <authorList>
            <consortium name="The Broad Institute Genomics Platform"/>
            <consortium name="The Broad Institute Genome Sequencing Center for Infectious Disease"/>
            <person name="Wu L."/>
            <person name="Ma J."/>
        </authorList>
    </citation>
    <scope>NUCLEOTIDE SEQUENCE [LARGE SCALE GENOMIC DNA]</scope>
    <source>
        <strain evidence="4">CGMCC 1.15922</strain>
    </source>
</reference>